<reference evidence="1 2" key="1">
    <citation type="submission" date="2017-04" db="EMBL/GenBank/DDBJ databases">
        <title>Draft genome sequence of Tuber borchii Vittad., a whitish edible truffle.</title>
        <authorList>
            <consortium name="DOE Joint Genome Institute"/>
            <person name="Murat C."/>
            <person name="Kuo A."/>
            <person name="Barry K.W."/>
            <person name="Clum A."/>
            <person name="Dockter R.B."/>
            <person name="Fauchery L."/>
            <person name="Iotti M."/>
            <person name="Kohler A."/>
            <person name="Labutti K."/>
            <person name="Lindquist E.A."/>
            <person name="Lipzen A."/>
            <person name="Ohm R.A."/>
            <person name="Wang M."/>
            <person name="Grigoriev I.V."/>
            <person name="Zambonelli A."/>
            <person name="Martin F.M."/>
        </authorList>
    </citation>
    <scope>NUCLEOTIDE SEQUENCE [LARGE SCALE GENOMIC DNA]</scope>
    <source>
        <strain evidence="1 2">Tbo3840</strain>
    </source>
</reference>
<dbReference type="EMBL" id="NESQ01000232">
    <property type="protein sequence ID" value="PUU75422.1"/>
    <property type="molecule type" value="Genomic_DNA"/>
</dbReference>
<dbReference type="Proteomes" id="UP000244722">
    <property type="component" value="Unassembled WGS sequence"/>
</dbReference>
<comment type="caution">
    <text evidence="1">The sequence shown here is derived from an EMBL/GenBank/DDBJ whole genome shotgun (WGS) entry which is preliminary data.</text>
</comment>
<proteinExistence type="predicted"/>
<evidence type="ECO:0000313" key="1">
    <source>
        <dbReference type="EMBL" id="PUU75422.1"/>
    </source>
</evidence>
<accession>A0A2T6ZIW7</accession>
<organism evidence="1 2">
    <name type="scientific">Tuber borchii</name>
    <name type="common">White truffle</name>
    <dbReference type="NCBI Taxonomy" id="42251"/>
    <lineage>
        <taxon>Eukaryota</taxon>
        <taxon>Fungi</taxon>
        <taxon>Dikarya</taxon>
        <taxon>Ascomycota</taxon>
        <taxon>Pezizomycotina</taxon>
        <taxon>Pezizomycetes</taxon>
        <taxon>Pezizales</taxon>
        <taxon>Tuberaceae</taxon>
        <taxon>Tuber</taxon>
    </lineage>
</organism>
<protein>
    <submittedName>
        <fullName evidence="1">Uncharacterized protein</fullName>
    </submittedName>
</protein>
<sequence length="91" mass="9771">MGHLSSSRPVQDSQQSVRRALLVLWAIGNTAFKLASSPGSSFGFDLSATIQRTPPNTSGLVSLDGWVVGMVHRCNEHTPTEGCYHEYIPGG</sequence>
<keyword evidence="2" id="KW-1185">Reference proteome</keyword>
<evidence type="ECO:0000313" key="2">
    <source>
        <dbReference type="Proteomes" id="UP000244722"/>
    </source>
</evidence>
<feature type="non-terminal residue" evidence="1">
    <location>
        <position position="91"/>
    </location>
</feature>
<dbReference type="AlphaFoldDB" id="A0A2T6ZIW7"/>
<gene>
    <name evidence="1" type="ORF">B9Z19DRAFT_1090377</name>
</gene>
<dbReference type="STRING" id="42251.A0A2T6ZIW7"/>
<name>A0A2T6ZIW7_TUBBO</name>